<accession>A0AAE1A5E3</accession>
<dbReference type="Gene3D" id="3.40.50.410">
    <property type="entry name" value="von Willebrand factor, type A domain"/>
    <property type="match status" value="1"/>
</dbReference>
<keyword evidence="2" id="KW-1185">Reference proteome</keyword>
<dbReference type="Proteomes" id="UP001283361">
    <property type="component" value="Unassembled WGS sequence"/>
</dbReference>
<dbReference type="EMBL" id="JAWDGP010002622">
    <property type="protein sequence ID" value="KAK3781579.1"/>
    <property type="molecule type" value="Genomic_DNA"/>
</dbReference>
<dbReference type="InterPro" id="IPR036465">
    <property type="entry name" value="vWFA_dom_sf"/>
</dbReference>
<sequence length="256" mass="28258">MLGFGIIPDDQKWVSCQGQCDEVPCVLTSVFELSWDHLRCPLEVETGLDLSLYRLGYGSDTPLLGNPEAQWCKCREQTSLLLRSSQTTSTVKELRSWVRNKLSVEECGVSSHEPCHGWPAVVDYGCWIVPIAAMLLTSLLSALFCCTGRLEAGYHCLDISLCPNTPKSPQLNCMLVSTQLGLPGLCLPNPWFARHITVFSIGVGDGAGPSRTEKAIAIDPDFTHVFSVNNFNSLSQMHRAILQKRACELAKPAFLW</sequence>
<protein>
    <submittedName>
        <fullName evidence="1">Uncharacterized protein</fullName>
    </submittedName>
</protein>
<proteinExistence type="predicted"/>
<reference evidence="1" key="1">
    <citation type="journal article" date="2023" name="G3 (Bethesda)">
        <title>A reference genome for the long-term kleptoplast-retaining sea slug Elysia crispata morphotype clarki.</title>
        <authorList>
            <person name="Eastman K.E."/>
            <person name="Pendleton A.L."/>
            <person name="Shaikh M.A."/>
            <person name="Suttiyut T."/>
            <person name="Ogas R."/>
            <person name="Tomko P."/>
            <person name="Gavelis G."/>
            <person name="Widhalm J.R."/>
            <person name="Wisecaver J.H."/>
        </authorList>
    </citation>
    <scope>NUCLEOTIDE SEQUENCE</scope>
    <source>
        <strain evidence="1">ECLA1</strain>
    </source>
</reference>
<organism evidence="1 2">
    <name type="scientific">Elysia crispata</name>
    <name type="common">lettuce slug</name>
    <dbReference type="NCBI Taxonomy" id="231223"/>
    <lineage>
        <taxon>Eukaryota</taxon>
        <taxon>Metazoa</taxon>
        <taxon>Spiralia</taxon>
        <taxon>Lophotrochozoa</taxon>
        <taxon>Mollusca</taxon>
        <taxon>Gastropoda</taxon>
        <taxon>Heterobranchia</taxon>
        <taxon>Euthyneura</taxon>
        <taxon>Panpulmonata</taxon>
        <taxon>Sacoglossa</taxon>
        <taxon>Placobranchoidea</taxon>
        <taxon>Plakobranchidae</taxon>
        <taxon>Elysia</taxon>
    </lineage>
</organism>
<name>A0AAE1A5E3_9GAST</name>
<evidence type="ECO:0000313" key="1">
    <source>
        <dbReference type="EMBL" id="KAK3781579.1"/>
    </source>
</evidence>
<gene>
    <name evidence="1" type="ORF">RRG08_048917</name>
</gene>
<dbReference type="AlphaFoldDB" id="A0AAE1A5E3"/>
<comment type="caution">
    <text evidence="1">The sequence shown here is derived from an EMBL/GenBank/DDBJ whole genome shotgun (WGS) entry which is preliminary data.</text>
</comment>
<evidence type="ECO:0000313" key="2">
    <source>
        <dbReference type="Proteomes" id="UP001283361"/>
    </source>
</evidence>